<keyword evidence="5" id="KW-0862">Zinc</keyword>
<dbReference type="STRING" id="83683.B1745_04145"/>
<dbReference type="GO" id="GO:0008237">
    <property type="term" value="F:metallopeptidase activity"/>
    <property type="evidence" value="ECO:0007669"/>
    <property type="project" value="UniProtKB-KW"/>
</dbReference>
<dbReference type="PANTHER" id="PTHR30471:SF3">
    <property type="entry name" value="UPF0758 PROTEIN YEES-RELATED"/>
    <property type="match status" value="1"/>
</dbReference>
<dbReference type="eggNOG" id="COG2003">
    <property type="taxonomic scope" value="Bacteria"/>
</dbReference>
<dbReference type="OrthoDB" id="9804482at2"/>
<dbReference type="PATRIC" id="fig|585524.9.peg.1367"/>
<sequence>MEKTKPNHYIVNTDQELLLHLFHQLEDAGYQTLPELEEKILQLKLYSFSDLFNYISGPACDQEIAVAIEEVADRLRLSEPKRNTVFTSSREVGNYLANKLVGHKQEEFWVLYIDNGNHIVAEKKISQGTLDRSLVHPRDVFRWAVLFNCASIIVAHNHPSGKLMPSQSDLKLTDDLIKIAGLMKINFLDHFILGKGHYLSMKENELF</sequence>
<keyword evidence="6" id="KW-0482">Metalloprotease</keyword>
<dbReference type="Gene3D" id="3.40.140.10">
    <property type="entry name" value="Cytidine Deaminase, domain 2"/>
    <property type="match status" value="1"/>
</dbReference>
<dbReference type="InterPro" id="IPR037518">
    <property type="entry name" value="MPN"/>
</dbReference>
<keyword evidence="10" id="KW-1185">Reference proteome</keyword>
<comment type="similarity">
    <text evidence="1 7">Belongs to the UPF0758 family.</text>
</comment>
<dbReference type="AlphaFoldDB" id="D4YRX1"/>
<evidence type="ECO:0000256" key="5">
    <source>
        <dbReference type="ARBA" id="ARBA00022833"/>
    </source>
</evidence>
<dbReference type="NCBIfam" id="TIGR00608">
    <property type="entry name" value="radc"/>
    <property type="match status" value="1"/>
</dbReference>
<evidence type="ECO:0000256" key="2">
    <source>
        <dbReference type="ARBA" id="ARBA00022670"/>
    </source>
</evidence>
<dbReference type="CDD" id="cd08071">
    <property type="entry name" value="MPN_DUF2466"/>
    <property type="match status" value="1"/>
</dbReference>
<evidence type="ECO:0000256" key="3">
    <source>
        <dbReference type="ARBA" id="ARBA00022723"/>
    </source>
</evidence>
<evidence type="ECO:0000313" key="10">
    <source>
        <dbReference type="Proteomes" id="UP000004069"/>
    </source>
</evidence>
<dbReference type="GO" id="GO:0046872">
    <property type="term" value="F:metal ion binding"/>
    <property type="evidence" value="ECO:0007669"/>
    <property type="project" value="UniProtKB-KW"/>
</dbReference>
<evidence type="ECO:0000256" key="4">
    <source>
        <dbReference type="ARBA" id="ARBA00022801"/>
    </source>
</evidence>
<dbReference type="GO" id="GO:0006508">
    <property type="term" value="P:proteolysis"/>
    <property type="evidence" value="ECO:0007669"/>
    <property type="project" value="UniProtKB-KW"/>
</dbReference>
<dbReference type="InterPro" id="IPR025657">
    <property type="entry name" value="RadC_JAB"/>
</dbReference>
<proteinExistence type="inferred from homology"/>
<evidence type="ECO:0000259" key="8">
    <source>
        <dbReference type="PROSITE" id="PS50249"/>
    </source>
</evidence>
<feature type="domain" description="MPN" evidence="8">
    <location>
        <begin position="85"/>
        <end position="207"/>
    </location>
</feature>
<reference evidence="9 10" key="1">
    <citation type="submission" date="2010-04" db="EMBL/GenBank/DDBJ databases">
        <authorList>
            <person name="Muzny D."/>
            <person name="Qin X."/>
            <person name="Deng J."/>
            <person name="Jiang H."/>
            <person name="Liu Y."/>
            <person name="Qu J."/>
            <person name="Song X.-Z."/>
            <person name="Zhang L."/>
            <person name="Thornton R."/>
            <person name="Coyle M."/>
            <person name="Francisco L."/>
            <person name="Jackson L."/>
            <person name="Javaid M."/>
            <person name="Korchina V."/>
            <person name="Kovar C."/>
            <person name="Mata R."/>
            <person name="Mathew T."/>
            <person name="Ngo R."/>
            <person name="Nguyen L."/>
            <person name="Nguyen N."/>
            <person name="Okwuonu G."/>
            <person name="Ongeri F."/>
            <person name="Pham C."/>
            <person name="Simmons D."/>
            <person name="Wilczek-Boney K."/>
            <person name="Hale W."/>
            <person name="Jakkamsetti A."/>
            <person name="Pham P."/>
            <person name="Ruth R."/>
            <person name="San Lucas F."/>
            <person name="Warren J."/>
            <person name="Zhang J."/>
            <person name="Zhao Z."/>
            <person name="Zhou C."/>
            <person name="Zhu D."/>
            <person name="Lee S."/>
            <person name="Bess C."/>
            <person name="Blankenburg K."/>
            <person name="Forbes L."/>
            <person name="Fu Q."/>
            <person name="Gubbala S."/>
            <person name="Hirani K."/>
            <person name="Jayaseelan J.C."/>
            <person name="Lara F."/>
            <person name="Munidasa M."/>
            <person name="Palculict T."/>
            <person name="Patil S."/>
            <person name="Pu L.-L."/>
            <person name="Saada N."/>
            <person name="Tang L."/>
            <person name="Weissenberger G."/>
            <person name="Zhu Y."/>
            <person name="Hemphill L."/>
            <person name="Shang Y."/>
            <person name="Youmans B."/>
            <person name="Ayvaz T."/>
            <person name="Ross M."/>
            <person name="Santibanez J."/>
            <person name="Aqrawi P."/>
            <person name="Gross S."/>
            <person name="Joshi V."/>
            <person name="Fowler G."/>
            <person name="Nazareth L."/>
            <person name="Reid J."/>
            <person name="Worley K."/>
            <person name="Petrosino J."/>
            <person name="Highlander S."/>
            <person name="Gibbs R."/>
        </authorList>
    </citation>
    <scope>NUCLEOTIDE SEQUENCE [LARGE SCALE GENOMIC DNA]</scope>
    <source>
        <strain evidence="9 10">DSM 11664</strain>
    </source>
</reference>
<accession>D4YRX1</accession>
<keyword evidence="2" id="KW-0645">Protease</keyword>
<evidence type="ECO:0000256" key="7">
    <source>
        <dbReference type="RuleBase" id="RU003797"/>
    </source>
</evidence>
<dbReference type="InterPro" id="IPR001405">
    <property type="entry name" value="UPF0758"/>
</dbReference>
<dbReference type="PANTHER" id="PTHR30471">
    <property type="entry name" value="DNA REPAIR PROTEIN RADC"/>
    <property type="match status" value="1"/>
</dbReference>
<keyword evidence="3" id="KW-0479">Metal-binding</keyword>
<protein>
    <submittedName>
        <fullName evidence="9">DNA repair protein RadC</fullName>
    </submittedName>
</protein>
<keyword evidence="4" id="KW-0378">Hydrolase</keyword>
<dbReference type="Pfam" id="PF04002">
    <property type="entry name" value="RadC"/>
    <property type="match status" value="1"/>
</dbReference>
<dbReference type="RefSeq" id="WP_006351403.1">
    <property type="nucleotide sequence ID" value="NZ_ADNY01000011.1"/>
</dbReference>
<dbReference type="InterPro" id="IPR020891">
    <property type="entry name" value="UPF0758_CS"/>
</dbReference>
<comment type="caution">
    <text evidence="9">The sequence shown here is derived from an EMBL/GenBank/DDBJ whole genome shotgun (WGS) entry which is preliminary data.</text>
</comment>
<dbReference type="PROSITE" id="PS01302">
    <property type="entry name" value="UPF0758"/>
    <property type="match status" value="1"/>
</dbReference>
<evidence type="ECO:0000256" key="6">
    <source>
        <dbReference type="ARBA" id="ARBA00023049"/>
    </source>
</evidence>
<evidence type="ECO:0000313" key="9">
    <source>
        <dbReference type="EMBL" id="EFG56065.1"/>
    </source>
</evidence>
<name>D4YRX1_9LACO</name>
<dbReference type="PROSITE" id="PS50249">
    <property type="entry name" value="MPN"/>
    <property type="match status" value="1"/>
</dbReference>
<organism evidence="9 10">
    <name type="scientific">Lactobacillus amylolyticus DSM 11664</name>
    <dbReference type="NCBI Taxonomy" id="585524"/>
    <lineage>
        <taxon>Bacteria</taxon>
        <taxon>Bacillati</taxon>
        <taxon>Bacillota</taxon>
        <taxon>Bacilli</taxon>
        <taxon>Lactobacillales</taxon>
        <taxon>Lactobacillaceae</taxon>
        <taxon>Lactobacillus</taxon>
    </lineage>
</organism>
<evidence type="ECO:0000256" key="1">
    <source>
        <dbReference type="ARBA" id="ARBA00010243"/>
    </source>
</evidence>
<gene>
    <name evidence="9" type="primary">radC</name>
    <name evidence="9" type="ORF">HMPREF0493_0249</name>
</gene>
<dbReference type="EMBL" id="ADNY01000011">
    <property type="protein sequence ID" value="EFG56065.1"/>
    <property type="molecule type" value="Genomic_DNA"/>
</dbReference>
<dbReference type="Proteomes" id="UP000004069">
    <property type="component" value="Unassembled WGS sequence"/>
</dbReference>